<evidence type="ECO:0000313" key="1">
    <source>
        <dbReference type="EMBL" id="PLW32610.1"/>
    </source>
</evidence>
<comment type="caution">
    <text evidence="1">The sequence shown here is derived from an EMBL/GenBank/DDBJ whole genome shotgun (WGS) entry which is preliminary data.</text>
</comment>
<dbReference type="Proteomes" id="UP000235392">
    <property type="component" value="Unassembled WGS sequence"/>
</dbReference>
<sequence>MAGVTINRLLYQQEAHLLEDPLFILKITRKPLLGDLCIKMLLAAFEFAANSSLVCDSKNLGIRTDKAVCLSQGEVHHIVN</sequence>
<evidence type="ECO:0000313" key="2">
    <source>
        <dbReference type="Proteomes" id="UP000235392"/>
    </source>
</evidence>
<organism evidence="1 2">
    <name type="scientific">Puccinia coronata f. sp. avenae</name>
    <dbReference type="NCBI Taxonomy" id="200324"/>
    <lineage>
        <taxon>Eukaryota</taxon>
        <taxon>Fungi</taxon>
        <taxon>Dikarya</taxon>
        <taxon>Basidiomycota</taxon>
        <taxon>Pucciniomycotina</taxon>
        <taxon>Pucciniomycetes</taxon>
        <taxon>Pucciniales</taxon>
        <taxon>Pucciniaceae</taxon>
        <taxon>Puccinia</taxon>
    </lineage>
</organism>
<reference evidence="1 2" key="1">
    <citation type="submission" date="2017-11" db="EMBL/GenBank/DDBJ databases">
        <title>De novo assembly and phasing of dikaryotic genomes from two isolates of Puccinia coronata f. sp. avenae, the causal agent of oat crown rust.</title>
        <authorList>
            <person name="Miller M.E."/>
            <person name="Zhang Y."/>
            <person name="Omidvar V."/>
            <person name="Sperschneider J."/>
            <person name="Schwessinger B."/>
            <person name="Raley C."/>
            <person name="Palmer J.M."/>
            <person name="Garnica D."/>
            <person name="Upadhyaya N."/>
            <person name="Rathjen J."/>
            <person name="Taylor J.M."/>
            <person name="Park R.F."/>
            <person name="Dodds P.N."/>
            <person name="Hirsch C.D."/>
            <person name="Kianian S.F."/>
            <person name="Figueroa M."/>
        </authorList>
    </citation>
    <scope>NUCLEOTIDE SEQUENCE [LARGE SCALE GENOMIC DNA]</scope>
    <source>
        <strain evidence="1">12SD80</strain>
    </source>
</reference>
<dbReference type="AlphaFoldDB" id="A0A2N5U4G3"/>
<dbReference type="EMBL" id="PGCI01000239">
    <property type="protein sequence ID" value="PLW32610.1"/>
    <property type="molecule type" value="Genomic_DNA"/>
</dbReference>
<protein>
    <submittedName>
        <fullName evidence="1">Uncharacterized protein</fullName>
    </submittedName>
</protein>
<gene>
    <name evidence="1" type="ORF">PCASD_13069</name>
</gene>
<proteinExistence type="predicted"/>
<accession>A0A2N5U4G3</accession>
<name>A0A2N5U4G3_9BASI</name>